<dbReference type="InterPro" id="IPR001055">
    <property type="entry name" value="Adrenodoxin-like"/>
</dbReference>
<dbReference type="InterPro" id="IPR001041">
    <property type="entry name" value="2Fe-2S_ferredoxin-type"/>
</dbReference>
<dbReference type="AlphaFoldDB" id="A0A2V3TRJ7"/>
<evidence type="ECO:0000256" key="1">
    <source>
        <dbReference type="ARBA" id="ARBA00022714"/>
    </source>
</evidence>
<evidence type="ECO:0000256" key="2">
    <source>
        <dbReference type="ARBA" id="ARBA00022723"/>
    </source>
</evidence>
<dbReference type="PANTHER" id="PTHR23426">
    <property type="entry name" value="FERREDOXIN/ADRENODOXIN"/>
    <property type="match status" value="1"/>
</dbReference>
<dbReference type="Pfam" id="PF00111">
    <property type="entry name" value="Fer2"/>
    <property type="match status" value="1"/>
</dbReference>
<accession>A0A2V3TRJ7</accession>
<evidence type="ECO:0000313" key="6">
    <source>
        <dbReference type="EMBL" id="PXW50700.1"/>
    </source>
</evidence>
<evidence type="ECO:0000256" key="4">
    <source>
        <dbReference type="ARBA" id="ARBA00023014"/>
    </source>
</evidence>
<proteinExistence type="predicted"/>
<dbReference type="PROSITE" id="PS51085">
    <property type="entry name" value="2FE2S_FER_2"/>
    <property type="match status" value="1"/>
</dbReference>
<evidence type="ECO:0000256" key="3">
    <source>
        <dbReference type="ARBA" id="ARBA00023004"/>
    </source>
</evidence>
<evidence type="ECO:0000313" key="7">
    <source>
        <dbReference type="Proteomes" id="UP000248021"/>
    </source>
</evidence>
<dbReference type="GO" id="GO:0046872">
    <property type="term" value="F:metal ion binding"/>
    <property type="evidence" value="ECO:0007669"/>
    <property type="project" value="UniProtKB-KW"/>
</dbReference>
<keyword evidence="4" id="KW-0411">Iron-sulfur</keyword>
<protein>
    <submittedName>
        <fullName evidence="6">2Fe-2S ferredoxin</fullName>
    </submittedName>
</protein>
<dbReference type="GO" id="GO:0140647">
    <property type="term" value="P:P450-containing electron transport chain"/>
    <property type="evidence" value="ECO:0007669"/>
    <property type="project" value="InterPro"/>
</dbReference>
<dbReference type="CDD" id="cd00207">
    <property type="entry name" value="fer2"/>
    <property type="match status" value="1"/>
</dbReference>
<dbReference type="GO" id="GO:0009055">
    <property type="term" value="F:electron transfer activity"/>
    <property type="evidence" value="ECO:0007669"/>
    <property type="project" value="TreeGrafter"/>
</dbReference>
<dbReference type="Gene3D" id="3.10.20.30">
    <property type="match status" value="1"/>
</dbReference>
<evidence type="ECO:0000259" key="5">
    <source>
        <dbReference type="PROSITE" id="PS51085"/>
    </source>
</evidence>
<dbReference type="OrthoDB" id="9799640at2"/>
<keyword evidence="2" id="KW-0479">Metal-binding</keyword>
<organism evidence="6 7">
    <name type="scientific">Chelatococcus asaccharovorans</name>
    <dbReference type="NCBI Taxonomy" id="28210"/>
    <lineage>
        <taxon>Bacteria</taxon>
        <taxon>Pseudomonadati</taxon>
        <taxon>Pseudomonadota</taxon>
        <taxon>Alphaproteobacteria</taxon>
        <taxon>Hyphomicrobiales</taxon>
        <taxon>Chelatococcaceae</taxon>
        <taxon>Chelatococcus</taxon>
    </lineage>
</organism>
<comment type="caution">
    <text evidence="6">The sequence shown here is derived from an EMBL/GenBank/DDBJ whole genome shotgun (WGS) entry which is preliminary data.</text>
</comment>
<feature type="domain" description="2Fe-2S ferredoxin-type" evidence="5">
    <location>
        <begin position="2"/>
        <end position="105"/>
    </location>
</feature>
<gene>
    <name evidence="6" type="ORF">C7450_12421</name>
</gene>
<dbReference type="Proteomes" id="UP000248021">
    <property type="component" value="Unassembled WGS sequence"/>
</dbReference>
<dbReference type="SUPFAM" id="SSF54292">
    <property type="entry name" value="2Fe-2S ferredoxin-like"/>
    <property type="match status" value="1"/>
</dbReference>
<keyword evidence="7" id="KW-1185">Reference proteome</keyword>
<dbReference type="EMBL" id="QJJK01000024">
    <property type="protein sequence ID" value="PXW50700.1"/>
    <property type="molecule type" value="Genomic_DNA"/>
</dbReference>
<dbReference type="PANTHER" id="PTHR23426:SF63">
    <property type="entry name" value="TRANSFER PROTEIN, PUTATIVE-RELATED"/>
    <property type="match status" value="1"/>
</dbReference>
<dbReference type="InterPro" id="IPR036010">
    <property type="entry name" value="2Fe-2S_ferredoxin-like_sf"/>
</dbReference>
<keyword evidence="3" id="KW-0408">Iron</keyword>
<dbReference type="RefSeq" id="WP_110378547.1">
    <property type="nucleotide sequence ID" value="NZ_JAHBRY010000006.1"/>
</dbReference>
<dbReference type="GO" id="GO:0051537">
    <property type="term" value="F:2 iron, 2 sulfur cluster binding"/>
    <property type="evidence" value="ECO:0007669"/>
    <property type="project" value="UniProtKB-KW"/>
</dbReference>
<dbReference type="InterPro" id="IPR012675">
    <property type="entry name" value="Beta-grasp_dom_sf"/>
</dbReference>
<name>A0A2V3TRJ7_9HYPH</name>
<reference evidence="6 7" key="1">
    <citation type="submission" date="2018-05" db="EMBL/GenBank/DDBJ databases">
        <title>Genomic Encyclopedia of Type Strains, Phase IV (KMG-IV): sequencing the most valuable type-strain genomes for metagenomic binning, comparative biology and taxonomic classification.</title>
        <authorList>
            <person name="Goeker M."/>
        </authorList>
    </citation>
    <scope>NUCLEOTIDE SEQUENCE [LARGE SCALE GENOMIC DNA]</scope>
    <source>
        <strain evidence="6 7">DSM 6462</strain>
    </source>
</reference>
<keyword evidence="1" id="KW-0001">2Fe-2S</keyword>
<sequence length="105" mass="11383">MVKVNVVDPKGRIHTIEANEGEPLMHSIRDAGLPMLASCGGNCACATCHVLVPAEIANVFTDRSEAEIELLQDSDYFQEPLSRLACQMIVVEAIDGITIEIPPSY</sequence>